<comment type="similarity">
    <text evidence="1">Belongs to the bacterial ring-hydroxylating dioxygenase beta subunit family.</text>
</comment>
<sequence length="162" mass="19285">MSISFEQVRDFLFEEARYLDDSQWDQWLECYAADATFWMPAWDDNDQLTEDPQREISLIWYGNRGGLEDRVFRIKTERSSATMPDTRTSHNISNIELLEQGEGLCKVRFNWHTLSFRYKTVDSHFGTSFYTLDIRGERPLIKAKKVVLKNDYVRQVIDVYHI</sequence>
<dbReference type="NCBIfam" id="TIGR03232">
    <property type="entry name" value="benzo_1_2_benB"/>
    <property type="match status" value="1"/>
</dbReference>
<evidence type="ECO:0000256" key="4">
    <source>
        <dbReference type="ARBA" id="ARBA00023002"/>
    </source>
</evidence>
<dbReference type="Proteomes" id="UP000255177">
    <property type="component" value="Unassembled WGS sequence"/>
</dbReference>
<accession>A0A380SRX5</accession>
<dbReference type="InterPro" id="IPR000391">
    <property type="entry name" value="Rng_hydr_dOase-bsu"/>
</dbReference>
<gene>
    <name evidence="5" type="primary">xylY</name>
    <name evidence="5" type="ORF">CCOS864_00143</name>
</gene>
<evidence type="ECO:0000256" key="1">
    <source>
        <dbReference type="ARBA" id="ARBA00009570"/>
    </source>
</evidence>
<evidence type="ECO:0000256" key="2">
    <source>
        <dbReference type="ARBA" id="ARBA00022797"/>
    </source>
</evidence>
<dbReference type="EMBL" id="UIDD01000001">
    <property type="protein sequence ID" value="SUQ60739.1"/>
    <property type="molecule type" value="Genomic_DNA"/>
</dbReference>
<name>A0A380SRX5_9PSED</name>
<dbReference type="InterPro" id="IPR032710">
    <property type="entry name" value="NTF2-like_dom_sf"/>
</dbReference>
<dbReference type="PANTHER" id="PTHR41534:SF1">
    <property type="entry name" value="BLR3401 PROTEIN"/>
    <property type="match status" value="1"/>
</dbReference>
<evidence type="ECO:0000313" key="5">
    <source>
        <dbReference type="EMBL" id="SUQ60739.1"/>
    </source>
</evidence>
<keyword evidence="2" id="KW-0058">Aromatic hydrocarbons catabolism</keyword>
<dbReference type="Gene3D" id="3.10.450.50">
    <property type="match status" value="1"/>
</dbReference>
<keyword evidence="3 5" id="KW-0223">Dioxygenase</keyword>
<protein>
    <submittedName>
        <fullName evidence="5">Toluate 1,2-dioxygenase subunit beta</fullName>
        <ecNumber evidence="5">1.14.12.-</ecNumber>
    </submittedName>
</protein>
<dbReference type="Pfam" id="PF00866">
    <property type="entry name" value="Ring_hydroxyl_B"/>
    <property type="match status" value="1"/>
</dbReference>
<evidence type="ECO:0000313" key="6">
    <source>
        <dbReference type="Proteomes" id="UP000255177"/>
    </source>
</evidence>
<dbReference type="GO" id="GO:0051213">
    <property type="term" value="F:dioxygenase activity"/>
    <property type="evidence" value="ECO:0007669"/>
    <property type="project" value="UniProtKB-KW"/>
</dbReference>
<keyword evidence="4 5" id="KW-0560">Oxidoreductase</keyword>
<reference evidence="6" key="1">
    <citation type="submission" date="2018-07" db="EMBL/GenBank/DDBJ databases">
        <authorList>
            <person name="Blom J."/>
        </authorList>
    </citation>
    <scope>NUCLEOTIDE SEQUENCE [LARGE SCALE GENOMIC DNA]</scope>
    <source>
        <strain evidence="6">CCOS 864</strain>
    </source>
</reference>
<dbReference type="EC" id="1.14.12.-" evidence="5"/>
<dbReference type="AlphaFoldDB" id="A0A380SRX5"/>
<dbReference type="PANTHER" id="PTHR41534">
    <property type="entry name" value="BLR3401 PROTEIN"/>
    <property type="match status" value="1"/>
</dbReference>
<dbReference type="RefSeq" id="WP_115084589.1">
    <property type="nucleotide sequence ID" value="NZ_CBCSFG010000010.1"/>
</dbReference>
<keyword evidence="6" id="KW-1185">Reference proteome</keyword>
<dbReference type="GO" id="GO:0019380">
    <property type="term" value="P:3-phenylpropionate catabolic process"/>
    <property type="evidence" value="ECO:0007669"/>
    <property type="project" value="TreeGrafter"/>
</dbReference>
<dbReference type="CDD" id="cd00667">
    <property type="entry name" value="ring_hydroxylating_dioxygenases_beta"/>
    <property type="match status" value="1"/>
</dbReference>
<dbReference type="SUPFAM" id="SSF54427">
    <property type="entry name" value="NTF2-like"/>
    <property type="match status" value="1"/>
</dbReference>
<evidence type="ECO:0000256" key="3">
    <source>
        <dbReference type="ARBA" id="ARBA00022964"/>
    </source>
</evidence>
<proteinExistence type="inferred from homology"/>
<dbReference type="InterPro" id="IPR017641">
    <property type="entry name" value="Benzo_1-2-diOase_ssu"/>
</dbReference>
<organism evidence="5 6">
    <name type="scientific">Pseudomonas wadenswilerensis</name>
    <dbReference type="NCBI Taxonomy" id="1785161"/>
    <lineage>
        <taxon>Bacteria</taxon>
        <taxon>Pseudomonadati</taxon>
        <taxon>Pseudomonadota</taxon>
        <taxon>Gammaproteobacteria</taxon>
        <taxon>Pseudomonadales</taxon>
        <taxon>Pseudomonadaceae</taxon>
        <taxon>Pseudomonas</taxon>
    </lineage>
</organism>